<feature type="transmembrane region" description="Helical" evidence="1">
    <location>
        <begin position="167"/>
        <end position="190"/>
    </location>
</feature>
<name>A0ABV4K089_9BACT</name>
<keyword evidence="1" id="KW-0472">Membrane</keyword>
<evidence type="ECO:0008006" key="5">
    <source>
        <dbReference type="Google" id="ProtNLM"/>
    </source>
</evidence>
<feature type="signal peptide" evidence="2">
    <location>
        <begin position="1"/>
        <end position="36"/>
    </location>
</feature>
<keyword evidence="4" id="KW-1185">Reference proteome</keyword>
<evidence type="ECO:0000313" key="4">
    <source>
        <dbReference type="Proteomes" id="UP001568698"/>
    </source>
</evidence>
<evidence type="ECO:0000256" key="1">
    <source>
        <dbReference type="SAM" id="Phobius"/>
    </source>
</evidence>
<evidence type="ECO:0000313" key="3">
    <source>
        <dbReference type="EMBL" id="MEZ7196369.1"/>
    </source>
</evidence>
<reference evidence="3 4" key="1">
    <citation type="submission" date="2024-08" db="EMBL/GenBank/DDBJ databases">
        <title>Sulfate-reducing bacteria isolated from formation water of the oil field in Kazakhstan and description of Pseudodesulfovibrio sp.</title>
        <authorList>
            <person name="Bidzhieva S.K."/>
            <person name="Tourova T.P."/>
            <person name="Grouzdev D.S."/>
            <person name="Beletsky A.V."/>
            <person name="Sokolova D.S."/>
            <person name="Samigullina S.R."/>
            <person name="Poltaraus A.B."/>
            <person name="Avtukh A.N."/>
            <person name="Tereshina V.M."/>
            <person name="Zhaparov N.S."/>
            <person name="Mardanov A.V."/>
            <person name="Nazina T.N."/>
        </authorList>
    </citation>
    <scope>NUCLEOTIDE SEQUENCE [LARGE SCALE GENOMIC DNA]</scope>
    <source>
        <strain evidence="3 4">9FUS</strain>
    </source>
</reference>
<evidence type="ECO:0000256" key="2">
    <source>
        <dbReference type="SAM" id="SignalP"/>
    </source>
</evidence>
<organism evidence="3 4">
    <name type="scientific">Pseudodesulfovibrio karagichevae</name>
    <dbReference type="NCBI Taxonomy" id="3239305"/>
    <lineage>
        <taxon>Bacteria</taxon>
        <taxon>Pseudomonadati</taxon>
        <taxon>Thermodesulfobacteriota</taxon>
        <taxon>Desulfovibrionia</taxon>
        <taxon>Desulfovibrionales</taxon>
        <taxon>Desulfovibrionaceae</taxon>
    </lineage>
</organism>
<gene>
    <name evidence="3" type="ORF">AB6M95_06375</name>
</gene>
<feature type="transmembrane region" description="Helical" evidence="1">
    <location>
        <begin position="124"/>
        <end position="146"/>
    </location>
</feature>
<dbReference type="Gene3D" id="1.10.760.10">
    <property type="entry name" value="Cytochrome c-like domain"/>
    <property type="match status" value="1"/>
</dbReference>
<protein>
    <recommendedName>
        <fullName evidence="5">Cytochrome c domain-containing protein</fullName>
    </recommendedName>
</protein>
<keyword evidence="1" id="KW-0812">Transmembrane</keyword>
<comment type="caution">
    <text evidence="3">The sequence shown here is derived from an EMBL/GenBank/DDBJ whole genome shotgun (WGS) entry which is preliminary data.</text>
</comment>
<accession>A0ABV4K089</accession>
<dbReference type="EMBL" id="JBGLYH010000012">
    <property type="protein sequence ID" value="MEZ7196369.1"/>
    <property type="molecule type" value="Genomic_DNA"/>
</dbReference>
<keyword evidence="1" id="KW-1133">Transmembrane helix</keyword>
<dbReference type="RefSeq" id="WP_371385902.1">
    <property type="nucleotide sequence ID" value="NZ_JBGLYH010000012.1"/>
</dbReference>
<feature type="chain" id="PRO_5046515186" description="Cytochrome c domain-containing protein" evidence="2">
    <location>
        <begin position="37"/>
        <end position="263"/>
    </location>
</feature>
<feature type="transmembrane region" description="Helical" evidence="1">
    <location>
        <begin position="202"/>
        <end position="221"/>
    </location>
</feature>
<sequence length="263" mass="28299">MKTHTPSLPAVSFGRRPHLLAPLLLCCLLLAVPARAADPAPQIKPCVACHSVERICRNVDKGDAFWTKTVKRMIANGAHVGPDQVPGLVALLANPDHDKVREILNCPSPDSLKTSAAAVPTAVILAHPILMILTLLLALWVTWQGVNRARFSHFKQKTAFNWKGHTRYGLVVMGLWLAGAVGGSIVSDMLHGIPDAYELHEGMAAVMLWLIAFGGLSGLYMDRKKAKRTLLPILHGAANLLLLLLALGQLVTGLVILGRLLAA</sequence>
<dbReference type="Proteomes" id="UP001568698">
    <property type="component" value="Unassembled WGS sequence"/>
</dbReference>
<dbReference type="InterPro" id="IPR036909">
    <property type="entry name" value="Cyt_c-like_dom_sf"/>
</dbReference>
<feature type="transmembrane region" description="Helical" evidence="1">
    <location>
        <begin position="233"/>
        <end position="257"/>
    </location>
</feature>
<proteinExistence type="predicted"/>
<keyword evidence="2" id="KW-0732">Signal</keyword>